<evidence type="ECO:0000313" key="2">
    <source>
        <dbReference type="EMBL" id="KJA15143.1"/>
    </source>
</evidence>
<protein>
    <submittedName>
        <fullName evidence="2">Uncharacterized protein</fullName>
    </submittedName>
</protein>
<keyword evidence="1" id="KW-1133">Transmembrane helix</keyword>
<keyword evidence="3" id="KW-1185">Reference proteome</keyword>
<organism evidence="2 3">
    <name type="scientific">Hypholoma sublateritium (strain FD-334 SS-4)</name>
    <dbReference type="NCBI Taxonomy" id="945553"/>
    <lineage>
        <taxon>Eukaryota</taxon>
        <taxon>Fungi</taxon>
        <taxon>Dikarya</taxon>
        <taxon>Basidiomycota</taxon>
        <taxon>Agaricomycotina</taxon>
        <taxon>Agaricomycetes</taxon>
        <taxon>Agaricomycetidae</taxon>
        <taxon>Agaricales</taxon>
        <taxon>Agaricineae</taxon>
        <taxon>Strophariaceae</taxon>
        <taxon>Hypholoma</taxon>
    </lineage>
</organism>
<sequence length="118" mass="13475">IFGSLFNWSLFGVLSLQIFIYHLNFPDDTNLHALFLTIVYSCYCIEVTQTGLNGFDCFFWFASGHGGLANLGVVNVSPLTVPILCGVIATVVQCFFVYRIYTLRRSYWWICIIIVMVR</sequence>
<name>A0A0D2LWC8_HYPSF</name>
<proteinExistence type="predicted"/>
<dbReference type="PANTHER" id="PTHR40465:SF1">
    <property type="entry name" value="DUF6534 DOMAIN-CONTAINING PROTEIN"/>
    <property type="match status" value="1"/>
</dbReference>
<evidence type="ECO:0000313" key="3">
    <source>
        <dbReference type="Proteomes" id="UP000054270"/>
    </source>
</evidence>
<keyword evidence="1" id="KW-0472">Membrane</keyword>
<feature type="transmembrane region" description="Helical" evidence="1">
    <location>
        <begin position="35"/>
        <end position="61"/>
    </location>
</feature>
<dbReference type="STRING" id="945553.A0A0D2LWC8"/>
<feature type="non-terminal residue" evidence="2">
    <location>
        <position position="1"/>
    </location>
</feature>
<evidence type="ECO:0000256" key="1">
    <source>
        <dbReference type="SAM" id="Phobius"/>
    </source>
</evidence>
<dbReference type="PANTHER" id="PTHR40465">
    <property type="entry name" value="CHROMOSOME 1, WHOLE GENOME SHOTGUN SEQUENCE"/>
    <property type="match status" value="1"/>
</dbReference>
<gene>
    <name evidence="2" type="ORF">HYPSUDRAFT_149549</name>
</gene>
<feature type="transmembrane region" description="Helical" evidence="1">
    <location>
        <begin position="81"/>
        <end position="101"/>
    </location>
</feature>
<dbReference type="Proteomes" id="UP000054270">
    <property type="component" value="Unassembled WGS sequence"/>
</dbReference>
<dbReference type="AlphaFoldDB" id="A0A0D2LWC8"/>
<dbReference type="OrthoDB" id="2953893at2759"/>
<accession>A0A0D2LWC8</accession>
<reference evidence="3" key="1">
    <citation type="submission" date="2014-04" db="EMBL/GenBank/DDBJ databases">
        <title>Evolutionary Origins and Diversification of the Mycorrhizal Mutualists.</title>
        <authorList>
            <consortium name="DOE Joint Genome Institute"/>
            <consortium name="Mycorrhizal Genomics Consortium"/>
            <person name="Kohler A."/>
            <person name="Kuo A."/>
            <person name="Nagy L.G."/>
            <person name="Floudas D."/>
            <person name="Copeland A."/>
            <person name="Barry K.W."/>
            <person name="Cichocki N."/>
            <person name="Veneault-Fourrey C."/>
            <person name="LaButti K."/>
            <person name="Lindquist E.A."/>
            <person name="Lipzen A."/>
            <person name="Lundell T."/>
            <person name="Morin E."/>
            <person name="Murat C."/>
            <person name="Riley R."/>
            <person name="Ohm R."/>
            <person name="Sun H."/>
            <person name="Tunlid A."/>
            <person name="Henrissat B."/>
            <person name="Grigoriev I.V."/>
            <person name="Hibbett D.S."/>
            <person name="Martin F."/>
        </authorList>
    </citation>
    <scope>NUCLEOTIDE SEQUENCE [LARGE SCALE GENOMIC DNA]</scope>
    <source>
        <strain evidence="3">FD-334 SS-4</strain>
    </source>
</reference>
<keyword evidence="1" id="KW-0812">Transmembrane</keyword>
<feature type="transmembrane region" description="Helical" evidence="1">
    <location>
        <begin position="6"/>
        <end position="23"/>
    </location>
</feature>
<dbReference type="EMBL" id="KN817653">
    <property type="protein sequence ID" value="KJA15143.1"/>
    <property type="molecule type" value="Genomic_DNA"/>
</dbReference>